<evidence type="ECO:0000313" key="10">
    <source>
        <dbReference type="EMBL" id="MBU7596713.1"/>
    </source>
</evidence>
<feature type="transmembrane region" description="Helical" evidence="8">
    <location>
        <begin position="326"/>
        <end position="348"/>
    </location>
</feature>
<gene>
    <name evidence="10" type="ORF">JGS22_003430</name>
</gene>
<evidence type="ECO:0000256" key="6">
    <source>
        <dbReference type="ARBA" id="ARBA00022989"/>
    </source>
</evidence>
<comment type="subcellular location">
    <subcellularLocation>
        <location evidence="1">Cell membrane</location>
        <topology evidence="1">Multi-pass membrane protein</topology>
    </subcellularLocation>
</comment>
<feature type="domain" description="Major facilitator superfamily (MFS) profile" evidence="9">
    <location>
        <begin position="30"/>
        <end position="413"/>
    </location>
</feature>
<comment type="similarity">
    <text evidence="2">Belongs to the major facilitator superfamily.</text>
</comment>
<reference evidence="10" key="1">
    <citation type="submission" date="2021-06" db="EMBL/GenBank/DDBJ databases">
        <title>Sequencing of actinobacteria type strains.</title>
        <authorList>
            <person name="Nguyen G.-S."/>
            <person name="Wentzel A."/>
        </authorList>
    </citation>
    <scope>NUCLEOTIDE SEQUENCE</scope>
    <source>
        <strain evidence="10">P38-E01</strain>
    </source>
</reference>
<evidence type="ECO:0000256" key="7">
    <source>
        <dbReference type="ARBA" id="ARBA00023136"/>
    </source>
</evidence>
<feature type="transmembrane region" description="Helical" evidence="8">
    <location>
        <begin position="360"/>
        <end position="383"/>
    </location>
</feature>
<feature type="transmembrane region" description="Helical" evidence="8">
    <location>
        <begin position="70"/>
        <end position="88"/>
    </location>
</feature>
<feature type="transmembrane region" description="Helical" evidence="8">
    <location>
        <begin position="302"/>
        <end position="320"/>
    </location>
</feature>
<dbReference type="InterPro" id="IPR020846">
    <property type="entry name" value="MFS_dom"/>
</dbReference>
<keyword evidence="6 8" id="KW-1133">Transmembrane helix</keyword>
<feature type="transmembrane region" description="Helical" evidence="8">
    <location>
        <begin position="154"/>
        <end position="172"/>
    </location>
</feature>
<dbReference type="PROSITE" id="PS50850">
    <property type="entry name" value="MFS"/>
    <property type="match status" value="1"/>
</dbReference>
<organism evidence="10 11">
    <name type="scientific">Streptomyces tardus</name>
    <dbReference type="NCBI Taxonomy" id="2780544"/>
    <lineage>
        <taxon>Bacteria</taxon>
        <taxon>Bacillati</taxon>
        <taxon>Actinomycetota</taxon>
        <taxon>Actinomycetes</taxon>
        <taxon>Kitasatosporales</taxon>
        <taxon>Streptomycetaceae</taxon>
        <taxon>Streptomyces</taxon>
    </lineage>
</organism>
<feature type="transmembrane region" description="Helical" evidence="8">
    <location>
        <begin position="100"/>
        <end position="119"/>
    </location>
</feature>
<dbReference type="GO" id="GO:0022857">
    <property type="term" value="F:transmembrane transporter activity"/>
    <property type="evidence" value="ECO:0007669"/>
    <property type="project" value="InterPro"/>
</dbReference>
<dbReference type="GO" id="GO:0005886">
    <property type="term" value="C:plasma membrane"/>
    <property type="evidence" value="ECO:0007669"/>
    <property type="project" value="UniProtKB-SubCell"/>
</dbReference>
<dbReference type="PANTHER" id="PTHR43271:SF1">
    <property type="entry name" value="INNER MEMBRANE TRANSPORT PROTEIN YNFM"/>
    <property type="match status" value="1"/>
</dbReference>
<keyword evidence="4" id="KW-1003">Cell membrane</keyword>
<protein>
    <submittedName>
        <fullName evidence="10">MFS transporter</fullName>
    </submittedName>
</protein>
<name>A0A949JCX3_9ACTN</name>
<evidence type="ECO:0000256" key="4">
    <source>
        <dbReference type="ARBA" id="ARBA00022475"/>
    </source>
</evidence>
<dbReference type="InterPro" id="IPR011701">
    <property type="entry name" value="MFS"/>
</dbReference>
<dbReference type="Gene3D" id="1.20.1250.20">
    <property type="entry name" value="MFS general substrate transporter like domains"/>
    <property type="match status" value="1"/>
</dbReference>
<dbReference type="InterPro" id="IPR036259">
    <property type="entry name" value="MFS_trans_sf"/>
</dbReference>
<dbReference type="RefSeq" id="WP_211040388.1">
    <property type="nucleotide sequence ID" value="NZ_JAELVF020000001.1"/>
</dbReference>
<dbReference type="EMBL" id="JAELVF020000001">
    <property type="protein sequence ID" value="MBU7596713.1"/>
    <property type="molecule type" value="Genomic_DNA"/>
</dbReference>
<evidence type="ECO:0000259" key="9">
    <source>
        <dbReference type="PROSITE" id="PS50850"/>
    </source>
</evidence>
<dbReference type="PANTHER" id="PTHR43271">
    <property type="entry name" value="BLL2771 PROTEIN"/>
    <property type="match status" value="1"/>
</dbReference>
<dbReference type="Pfam" id="PF07690">
    <property type="entry name" value="MFS_1"/>
    <property type="match status" value="1"/>
</dbReference>
<sequence length="417" mass="42259">MPPADTEAPATTGAAPRIAATDTATDTAPSARRINLALFVLGLATFALLYATQALLPALSADFGVTPARAAWTVSGATLALAVSVLPLSILSERFGRRRVMTVSVLVAVAVGLLLPLTPNMDTLIVLRVLQGAAIAGVPASAMAYLAEESRPRALVGAVGLFVAGNSIGGMSGRVLTGWAADLWGWRTALLTVALMALACALLYRLLLPAPRNFSPAPLRPRVLLATVRGHLATPLLRRLYVLGMVFMSVFGAVYTVVGYRLIDDFGLSQTLVGAVFVIYLVGTVSSAGAGRIVARLGRRGALYLAIGTTLLGLLLTLHASLGAVVAGLVLVTAGFFAGHATASGSVSGTATSGRAQASALYQVACYVGSSAGSTLAALAYHLVGWGGAVALCSAALGVAAGVTLLGSRAAVREAAG</sequence>
<feature type="transmembrane region" description="Helical" evidence="8">
    <location>
        <begin position="184"/>
        <end position="204"/>
    </location>
</feature>
<keyword evidence="7 8" id="KW-0472">Membrane</keyword>
<evidence type="ECO:0000256" key="5">
    <source>
        <dbReference type="ARBA" id="ARBA00022692"/>
    </source>
</evidence>
<evidence type="ECO:0000256" key="2">
    <source>
        <dbReference type="ARBA" id="ARBA00008335"/>
    </source>
</evidence>
<dbReference type="PROSITE" id="PS00216">
    <property type="entry name" value="SUGAR_TRANSPORT_1"/>
    <property type="match status" value="1"/>
</dbReference>
<feature type="transmembrane region" description="Helical" evidence="8">
    <location>
        <begin position="36"/>
        <end position="58"/>
    </location>
</feature>
<feature type="transmembrane region" description="Helical" evidence="8">
    <location>
        <begin position="240"/>
        <end position="260"/>
    </location>
</feature>
<feature type="transmembrane region" description="Helical" evidence="8">
    <location>
        <begin position="125"/>
        <end position="147"/>
    </location>
</feature>
<dbReference type="SUPFAM" id="SSF103473">
    <property type="entry name" value="MFS general substrate transporter"/>
    <property type="match status" value="1"/>
</dbReference>
<dbReference type="InterPro" id="IPR005829">
    <property type="entry name" value="Sugar_transporter_CS"/>
</dbReference>
<proteinExistence type="inferred from homology"/>
<evidence type="ECO:0000256" key="8">
    <source>
        <dbReference type="SAM" id="Phobius"/>
    </source>
</evidence>
<evidence type="ECO:0000313" key="11">
    <source>
        <dbReference type="Proteomes" id="UP000694501"/>
    </source>
</evidence>
<comment type="caution">
    <text evidence="10">The sequence shown here is derived from an EMBL/GenBank/DDBJ whole genome shotgun (WGS) entry which is preliminary data.</text>
</comment>
<dbReference type="AlphaFoldDB" id="A0A949JCX3"/>
<feature type="transmembrane region" description="Helical" evidence="8">
    <location>
        <begin position="389"/>
        <end position="412"/>
    </location>
</feature>
<dbReference type="CDD" id="cd17324">
    <property type="entry name" value="MFS_NepI_like"/>
    <property type="match status" value="1"/>
</dbReference>
<keyword evidence="5 8" id="KW-0812">Transmembrane</keyword>
<accession>A0A949JCX3</accession>
<keyword evidence="11" id="KW-1185">Reference proteome</keyword>
<keyword evidence="3" id="KW-0813">Transport</keyword>
<evidence type="ECO:0000256" key="1">
    <source>
        <dbReference type="ARBA" id="ARBA00004651"/>
    </source>
</evidence>
<dbReference type="Proteomes" id="UP000694501">
    <property type="component" value="Unassembled WGS sequence"/>
</dbReference>
<evidence type="ECO:0000256" key="3">
    <source>
        <dbReference type="ARBA" id="ARBA00022448"/>
    </source>
</evidence>
<feature type="transmembrane region" description="Helical" evidence="8">
    <location>
        <begin position="272"/>
        <end position="295"/>
    </location>
</feature>